<organism evidence="1 2">
    <name type="scientific">Globodera rostochiensis</name>
    <name type="common">Golden nematode worm</name>
    <name type="synonym">Heterodera rostochiensis</name>
    <dbReference type="NCBI Taxonomy" id="31243"/>
    <lineage>
        <taxon>Eukaryota</taxon>
        <taxon>Metazoa</taxon>
        <taxon>Ecdysozoa</taxon>
        <taxon>Nematoda</taxon>
        <taxon>Chromadorea</taxon>
        <taxon>Rhabditida</taxon>
        <taxon>Tylenchina</taxon>
        <taxon>Tylenchomorpha</taxon>
        <taxon>Tylenchoidea</taxon>
        <taxon>Heteroderidae</taxon>
        <taxon>Heteroderinae</taxon>
        <taxon>Globodera</taxon>
    </lineage>
</organism>
<dbReference type="Proteomes" id="UP000887572">
    <property type="component" value="Unplaced"/>
</dbReference>
<dbReference type="WBParaSite" id="Gr19_v10_g8011.t1">
    <property type="protein sequence ID" value="Gr19_v10_g8011.t1"/>
    <property type="gene ID" value="Gr19_v10_g8011"/>
</dbReference>
<accession>A0A914IA47</accession>
<evidence type="ECO:0000313" key="1">
    <source>
        <dbReference type="Proteomes" id="UP000887572"/>
    </source>
</evidence>
<sequence>MKRKCLEWNNNNPMDNGIYLRSDHLTLEYRRDKPMLKSIGKQTHHLAKMGIRRSDGDFLRIDEALYLAELGAAVVLDPHRNPLAVAQLCTLMCSTGVSLFKYAVYAQLVRAGGSSTSSECYSSIDYAVKVRAFHFPPQLLDQFPSITASSSSDDRLAISLRIPPIQTHDNDATAPATTLLNENNNKDDENGGGGCVNDNHCSCALTIENLNGQMNAHIRKIEHSLLRDVRRQHSEPWNNCRPRWWPSMRSLHALDSWRVYALRRDALLQQRGGRRPQMERRRESCFDYELFTDEKSSTTPIYSVIIVEPHSLPGAHPNFGVLFKLATECRKRGSQLLVATGSPTCVKISQFLAESDESLSVPGDENA</sequence>
<name>A0A914IA47_GLORO</name>
<reference evidence="2" key="1">
    <citation type="submission" date="2022-11" db="UniProtKB">
        <authorList>
            <consortium name="WormBaseParasite"/>
        </authorList>
    </citation>
    <scope>IDENTIFICATION</scope>
</reference>
<evidence type="ECO:0000313" key="2">
    <source>
        <dbReference type="WBParaSite" id="Gr19_v10_g8011.t1"/>
    </source>
</evidence>
<protein>
    <submittedName>
        <fullName evidence="2">tRNA-splicing endonuclease subunit Sen54 N-terminal domain-containing protein</fullName>
    </submittedName>
</protein>
<proteinExistence type="predicted"/>
<dbReference type="AlphaFoldDB" id="A0A914IA47"/>
<keyword evidence="1" id="KW-1185">Reference proteome</keyword>